<proteinExistence type="predicted"/>
<comment type="caution">
    <text evidence="1">The sequence shown here is derived from an EMBL/GenBank/DDBJ whole genome shotgun (WGS) entry which is preliminary data.</text>
</comment>
<dbReference type="EMBL" id="ACSH02000008">
    <property type="protein sequence ID" value="EFM48095.1"/>
    <property type="molecule type" value="Genomic_DNA"/>
</dbReference>
<sequence length="55" mass="6322">MEVGHYLSKSDIIGQSLIPSINENTRKKYIHGHEGVLTQLRVTDRQFLPDPTMEK</sequence>
<organism evidence="1 2">
    <name type="scientific">Corynebacterium matruchotii ATCC 14266</name>
    <dbReference type="NCBI Taxonomy" id="553207"/>
    <lineage>
        <taxon>Bacteria</taxon>
        <taxon>Bacillati</taxon>
        <taxon>Actinomycetota</taxon>
        <taxon>Actinomycetes</taxon>
        <taxon>Mycobacteriales</taxon>
        <taxon>Corynebacteriaceae</taxon>
        <taxon>Corynebacterium</taxon>
    </lineage>
</organism>
<gene>
    <name evidence="1" type="ORF">HMPREF0299_5480</name>
</gene>
<protein>
    <submittedName>
        <fullName evidence="1">Uncharacterized protein</fullName>
    </submittedName>
</protein>
<evidence type="ECO:0000313" key="1">
    <source>
        <dbReference type="EMBL" id="EFM48095.1"/>
    </source>
</evidence>
<reference evidence="1" key="1">
    <citation type="submission" date="2010-08" db="EMBL/GenBank/DDBJ databases">
        <authorList>
            <person name="Harkins D.M."/>
            <person name="Madupu R."/>
            <person name="Durkin A.S."/>
            <person name="Torralba M."/>
            <person name="Methe B."/>
            <person name="Sutton G.G."/>
            <person name="Nelson K.E."/>
        </authorList>
    </citation>
    <scope>NUCLEOTIDE SEQUENCE [LARGE SCALE GENOMIC DNA]</scope>
    <source>
        <strain evidence="1">ATCC 14266</strain>
    </source>
</reference>
<dbReference type="STRING" id="553207.HMPREF0299_5480"/>
<name>E0DIG9_9CORY</name>
<accession>E0DIG9</accession>
<dbReference type="AlphaFoldDB" id="E0DIG9"/>
<dbReference type="Proteomes" id="UP000004218">
    <property type="component" value="Unassembled WGS sequence"/>
</dbReference>
<evidence type="ECO:0000313" key="2">
    <source>
        <dbReference type="Proteomes" id="UP000004218"/>
    </source>
</evidence>
<keyword evidence="2" id="KW-1185">Reference proteome</keyword>